<protein>
    <submittedName>
        <fullName evidence="1">Uncharacterized protein</fullName>
    </submittedName>
</protein>
<keyword evidence="2" id="KW-1185">Reference proteome</keyword>
<reference evidence="2" key="1">
    <citation type="submission" date="2021-01" db="EMBL/GenBank/DDBJ databases">
        <title>Caligus Genome Assembly.</title>
        <authorList>
            <person name="Gallardo-Escarate C."/>
        </authorList>
    </citation>
    <scope>NUCLEOTIDE SEQUENCE [LARGE SCALE GENOMIC DNA]</scope>
</reference>
<gene>
    <name evidence="1" type="ORF">FKW44_021721</name>
</gene>
<evidence type="ECO:0000313" key="2">
    <source>
        <dbReference type="Proteomes" id="UP000595437"/>
    </source>
</evidence>
<dbReference type="AlphaFoldDB" id="A0A7T8GRR5"/>
<sequence>MTRLMNEDLGLKTLAKVQLQQLTHLQRDKRLNKLYERPREKCLGFYTRKTSN</sequence>
<accession>A0A7T8GRR5</accession>
<dbReference type="Proteomes" id="UP000595437">
    <property type="component" value="Chromosome 16"/>
</dbReference>
<organism evidence="1 2">
    <name type="scientific">Caligus rogercresseyi</name>
    <name type="common">Sea louse</name>
    <dbReference type="NCBI Taxonomy" id="217165"/>
    <lineage>
        <taxon>Eukaryota</taxon>
        <taxon>Metazoa</taxon>
        <taxon>Ecdysozoa</taxon>
        <taxon>Arthropoda</taxon>
        <taxon>Crustacea</taxon>
        <taxon>Multicrustacea</taxon>
        <taxon>Hexanauplia</taxon>
        <taxon>Copepoda</taxon>
        <taxon>Siphonostomatoida</taxon>
        <taxon>Caligidae</taxon>
        <taxon>Caligus</taxon>
    </lineage>
</organism>
<name>A0A7T8GRR5_CALRO</name>
<dbReference type="EMBL" id="CP045905">
    <property type="protein sequence ID" value="QQP36574.1"/>
    <property type="molecule type" value="Genomic_DNA"/>
</dbReference>
<proteinExistence type="predicted"/>
<evidence type="ECO:0000313" key="1">
    <source>
        <dbReference type="EMBL" id="QQP36574.1"/>
    </source>
</evidence>